<evidence type="ECO:0000313" key="1">
    <source>
        <dbReference type="EMBL" id="WDE07495.1"/>
    </source>
</evidence>
<organism evidence="1 2">
    <name type="scientific">Thalassomonas viridans</name>
    <dbReference type="NCBI Taxonomy" id="137584"/>
    <lineage>
        <taxon>Bacteria</taxon>
        <taxon>Pseudomonadati</taxon>
        <taxon>Pseudomonadota</taxon>
        <taxon>Gammaproteobacteria</taxon>
        <taxon>Alteromonadales</taxon>
        <taxon>Colwelliaceae</taxon>
        <taxon>Thalassomonas</taxon>
    </lineage>
</organism>
<protein>
    <recommendedName>
        <fullName evidence="3">Cyclodipeptide synthase</fullName>
    </recommendedName>
</protein>
<reference evidence="1 2" key="2">
    <citation type="journal article" date="2022" name="Mar. Drugs">
        <title>Bioassay-Guided Fractionation Leads to the Detection of Cholic Acid Generated by the Rare Thalassomonas sp.</title>
        <authorList>
            <person name="Pheiffer F."/>
            <person name="Schneider Y.K."/>
            <person name="Hansen E.H."/>
            <person name="Andersen J.H."/>
            <person name="Isaksson J."/>
            <person name="Busche T."/>
            <person name="R C."/>
            <person name="Kalinowski J."/>
            <person name="Zyl L.V."/>
            <person name="Trindade M."/>
        </authorList>
    </citation>
    <scope>NUCLEOTIDE SEQUENCE [LARGE SCALE GENOMIC DNA]</scope>
    <source>
        <strain evidence="1 2">XOM25</strain>
    </source>
</reference>
<dbReference type="AlphaFoldDB" id="A0AAE9Z6B3"/>
<evidence type="ECO:0008006" key="3">
    <source>
        <dbReference type="Google" id="ProtNLM"/>
    </source>
</evidence>
<dbReference type="GO" id="GO:0016755">
    <property type="term" value="F:aminoacyltransferase activity"/>
    <property type="evidence" value="ECO:0007669"/>
    <property type="project" value="InterPro"/>
</dbReference>
<reference evidence="1 2" key="1">
    <citation type="journal article" date="2015" name="Genome Announc.">
        <title>Draft Genome Sequences of Marine Isolates of Thalassomonas viridans and Thalassomonas actiniarum.</title>
        <authorList>
            <person name="Olonade I."/>
            <person name="van Zyl L.J."/>
            <person name="Trindade M."/>
        </authorList>
    </citation>
    <scope>NUCLEOTIDE SEQUENCE [LARGE SCALE GENOMIC DNA]</scope>
    <source>
        <strain evidence="1 2">XOM25</strain>
    </source>
</reference>
<dbReference type="RefSeq" id="WP_044838533.1">
    <property type="nucleotide sequence ID" value="NZ_CP059733.1"/>
</dbReference>
<sequence>MITKNDTVFIPISLGNHYYSTKVLEFIKSYVLPLCSNAQILICDQLRVIIYKMRNVGSHDFISAKVDKEVAQFKRTLNNCGIPNKTTEINTWELVSDSLSYHGILSNVEALVANNPVLRDYVHSLANKLIIRFLNSEQVNAETLLLQKFYIIEETAISLYMTEIYGAQIELYRREEEGLIKYLYKYHTPELKEILHKPVLNRTFISLESIYC</sequence>
<evidence type="ECO:0000313" key="2">
    <source>
        <dbReference type="Proteomes" id="UP000032352"/>
    </source>
</evidence>
<proteinExistence type="predicted"/>
<dbReference type="Gene3D" id="3.40.50.11710">
    <property type="entry name" value="Cyclodipeptide synthase"/>
    <property type="match status" value="1"/>
</dbReference>
<keyword evidence="2" id="KW-1185">Reference proteome</keyword>
<accession>A0AAE9Z6B3</accession>
<dbReference type="InterPro" id="IPR038622">
    <property type="entry name" value="CDPS_sf"/>
</dbReference>
<dbReference type="KEGG" id="tvd:SG34_011770"/>
<name>A0AAE9Z6B3_9GAMM</name>
<dbReference type="EMBL" id="CP059733">
    <property type="protein sequence ID" value="WDE07495.1"/>
    <property type="molecule type" value="Genomic_DNA"/>
</dbReference>
<gene>
    <name evidence="1" type="ORF">SG34_011770</name>
</gene>
<dbReference type="Proteomes" id="UP000032352">
    <property type="component" value="Chromosome"/>
</dbReference>